<feature type="chain" id="PRO_5010334292" evidence="3">
    <location>
        <begin position="32"/>
        <end position="232"/>
    </location>
</feature>
<dbReference type="InterPro" id="IPR008258">
    <property type="entry name" value="Transglycosylase_SLT_dom_1"/>
</dbReference>
<comment type="similarity">
    <text evidence="1">Belongs to the transglycosylase Slt family.</text>
</comment>
<evidence type="ECO:0000313" key="6">
    <source>
        <dbReference type="Proteomes" id="UP000186364"/>
    </source>
</evidence>
<evidence type="ECO:0000256" key="2">
    <source>
        <dbReference type="ARBA" id="ARBA00009387"/>
    </source>
</evidence>
<sequence length="232" mass="24423">MCMRSFFREKWTVFCVLSAASTMLLAAPAIAAAPATCVDGSASADIVQDLIRKEAQRQGIDVRLALAVAEQESGYGRTVNSPAGARGPMQLMPATALRYGVSDICDAAENVRGGVSYLKDLAGLFGGNVFLIVAAYNAGEERVFRAGGVPPIPETVNYVALVANAYYGFGKTLKRTRGETVGSMTEPLSAQRGQAVDLLMTSSPAPKPLPSKAFSPPRAQTGWIGGSVLYVQ</sequence>
<gene>
    <name evidence="5" type="ORF">BJF93_11355</name>
</gene>
<evidence type="ECO:0000313" key="5">
    <source>
        <dbReference type="EMBL" id="OLP59657.1"/>
    </source>
</evidence>
<proteinExistence type="inferred from homology"/>
<keyword evidence="3" id="KW-0732">Signal</keyword>
<dbReference type="EMBL" id="MKIP01000050">
    <property type="protein sequence ID" value="OLP59657.1"/>
    <property type="molecule type" value="Genomic_DNA"/>
</dbReference>
<evidence type="ECO:0000259" key="4">
    <source>
        <dbReference type="Pfam" id="PF01464"/>
    </source>
</evidence>
<dbReference type="PANTHER" id="PTHR37423:SF2">
    <property type="entry name" value="MEMBRANE-BOUND LYTIC MUREIN TRANSGLYCOSYLASE C"/>
    <property type="match status" value="1"/>
</dbReference>
<reference evidence="5 6" key="1">
    <citation type="submission" date="2016-09" db="EMBL/GenBank/DDBJ databases">
        <title>Rhizobium sp. nov., a novel species isolated from the rice rhizosphere.</title>
        <authorList>
            <person name="Zhao J."/>
            <person name="Zhang X."/>
        </authorList>
    </citation>
    <scope>NUCLEOTIDE SEQUENCE [LARGE SCALE GENOMIC DNA]</scope>
    <source>
        <strain evidence="5 6">1.7048</strain>
    </source>
</reference>
<dbReference type="Proteomes" id="UP000186364">
    <property type="component" value="Unassembled WGS sequence"/>
</dbReference>
<feature type="domain" description="Transglycosylase SLT" evidence="4">
    <location>
        <begin position="50"/>
        <end position="146"/>
    </location>
</feature>
<comment type="caution">
    <text evidence="5">The sequence shown here is derived from an EMBL/GenBank/DDBJ whole genome shotgun (WGS) entry which is preliminary data.</text>
</comment>
<dbReference type="CDD" id="cd00254">
    <property type="entry name" value="LT-like"/>
    <property type="match status" value="1"/>
</dbReference>
<dbReference type="PANTHER" id="PTHR37423">
    <property type="entry name" value="SOLUBLE LYTIC MUREIN TRANSGLYCOSYLASE-RELATED"/>
    <property type="match status" value="1"/>
</dbReference>
<protein>
    <submittedName>
        <fullName evidence="5">Transglycosylase</fullName>
    </submittedName>
</protein>
<feature type="signal peptide" evidence="3">
    <location>
        <begin position="1"/>
        <end position="31"/>
    </location>
</feature>
<evidence type="ECO:0000256" key="3">
    <source>
        <dbReference type="SAM" id="SignalP"/>
    </source>
</evidence>
<dbReference type="AlphaFoldDB" id="A0A1Q9AW32"/>
<name>A0A1Q9AW32_9HYPH</name>
<comment type="similarity">
    <text evidence="2">Belongs to the virb1 family.</text>
</comment>
<dbReference type="Gene3D" id="1.10.530.10">
    <property type="match status" value="1"/>
</dbReference>
<dbReference type="Pfam" id="PF01464">
    <property type="entry name" value="SLT"/>
    <property type="match status" value="1"/>
</dbReference>
<accession>A0A1Q9AW32</accession>
<evidence type="ECO:0000256" key="1">
    <source>
        <dbReference type="ARBA" id="ARBA00007734"/>
    </source>
</evidence>
<dbReference type="SUPFAM" id="SSF53955">
    <property type="entry name" value="Lysozyme-like"/>
    <property type="match status" value="1"/>
</dbReference>
<organism evidence="5 6">
    <name type="scientific">Xaviernesmea oryzae</name>
    <dbReference type="NCBI Taxonomy" id="464029"/>
    <lineage>
        <taxon>Bacteria</taxon>
        <taxon>Pseudomonadati</taxon>
        <taxon>Pseudomonadota</taxon>
        <taxon>Alphaproteobacteria</taxon>
        <taxon>Hyphomicrobiales</taxon>
        <taxon>Rhizobiaceae</taxon>
        <taxon>Rhizobium/Agrobacterium group</taxon>
        <taxon>Xaviernesmea</taxon>
    </lineage>
</organism>
<dbReference type="InterPro" id="IPR023346">
    <property type="entry name" value="Lysozyme-like_dom_sf"/>
</dbReference>
<keyword evidence="6" id="KW-1185">Reference proteome</keyword>